<accession>A0A0A9R9A5</accession>
<organism evidence="1">
    <name type="scientific">Arundo donax</name>
    <name type="common">Giant reed</name>
    <name type="synonym">Donax arundinaceus</name>
    <dbReference type="NCBI Taxonomy" id="35708"/>
    <lineage>
        <taxon>Eukaryota</taxon>
        <taxon>Viridiplantae</taxon>
        <taxon>Streptophyta</taxon>
        <taxon>Embryophyta</taxon>
        <taxon>Tracheophyta</taxon>
        <taxon>Spermatophyta</taxon>
        <taxon>Magnoliopsida</taxon>
        <taxon>Liliopsida</taxon>
        <taxon>Poales</taxon>
        <taxon>Poaceae</taxon>
        <taxon>PACMAD clade</taxon>
        <taxon>Arundinoideae</taxon>
        <taxon>Arundineae</taxon>
        <taxon>Arundo</taxon>
    </lineage>
</organism>
<proteinExistence type="predicted"/>
<evidence type="ECO:0000313" key="1">
    <source>
        <dbReference type="EMBL" id="JAD55537.1"/>
    </source>
</evidence>
<name>A0A0A9R9A5_ARUDO</name>
<reference evidence="1" key="1">
    <citation type="submission" date="2014-09" db="EMBL/GenBank/DDBJ databases">
        <authorList>
            <person name="Magalhaes I.L.F."/>
            <person name="Oliveira U."/>
            <person name="Santos F.R."/>
            <person name="Vidigal T.H.D.A."/>
            <person name="Brescovit A.D."/>
            <person name="Santos A.J."/>
        </authorList>
    </citation>
    <scope>NUCLEOTIDE SEQUENCE</scope>
    <source>
        <tissue evidence="1">Shoot tissue taken approximately 20 cm above the soil surface</tissue>
    </source>
</reference>
<dbReference type="EMBL" id="GBRH01242358">
    <property type="protein sequence ID" value="JAD55537.1"/>
    <property type="molecule type" value="Transcribed_RNA"/>
</dbReference>
<sequence>MKKGVCIGSKPRFLRKASPKFINARFRRTPSFFK</sequence>
<protein>
    <submittedName>
        <fullName evidence="1">Ser1</fullName>
    </submittedName>
</protein>
<reference evidence="1" key="2">
    <citation type="journal article" date="2015" name="Data Brief">
        <title>Shoot transcriptome of the giant reed, Arundo donax.</title>
        <authorList>
            <person name="Barrero R.A."/>
            <person name="Guerrero F.D."/>
            <person name="Moolhuijzen P."/>
            <person name="Goolsby J.A."/>
            <person name="Tidwell J."/>
            <person name="Bellgard S.E."/>
            <person name="Bellgard M.I."/>
        </authorList>
    </citation>
    <scope>NUCLEOTIDE SEQUENCE</scope>
    <source>
        <tissue evidence="1">Shoot tissue taken approximately 20 cm above the soil surface</tissue>
    </source>
</reference>
<dbReference type="AlphaFoldDB" id="A0A0A9R9A5"/>